<dbReference type="SUPFAM" id="SSF54631">
    <property type="entry name" value="CBS-domain pair"/>
    <property type="match status" value="1"/>
</dbReference>
<dbReference type="Gene3D" id="3.10.580.10">
    <property type="entry name" value="CBS-domain"/>
    <property type="match status" value="1"/>
</dbReference>
<dbReference type="PROSITE" id="PS50042">
    <property type="entry name" value="CNMP_BINDING_3"/>
    <property type="match status" value="1"/>
</dbReference>
<dbReference type="PANTHER" id="PTHR43773:SF1">
    <property type="entry name" value="MAGNESIUM TRANSPORTER MGTE"/>
    <property type="match status" value="1"/>
</dbReference>
<dbReference type="Pfam" id="PF00027">
    <property type="entry name" value="cNMP_binding"/>
    <property type="match status" value="1"/>
</dbReference>
<dbReference type="GO" id="GO:0016020">
    <property type="term" value="C:membrane"/>
    <property type="evidence" value="ECO:0007669"/>
    <property type="project" value="InterPro"/>
</dbReference>
<name>A0A7X4LLK6_9VIBR</name>
<proteinExistence type="predicted"/>
<dbReference type="InterPro" id="IPR005105">
    <property type="entry name" value="GlnD_Uridyltrans_N"/>
</dbReference>
<dbReference type="Gene3D" id="1.20.120.330">
    <property type="entry name" value="Nucleotidyltransferases domain 2"/>
    <property type="match status" value="1"/>
</dbReference>
<dbReference type="GO" id="GO:0015095">
    <property type="term" value="F:magnesium ion transmembrane transporter activity"/>
    <property type="evidence" value="ECO:0007669"/>
    <property type="project" value="InterPro"/>
</dbReference>
<dbReference type="InterPro" id="IPR018821">
    <property type="entry name" value="DUF294_put_nucleoTrafse_sb-bd"/>
</dbReference>
<evidence type="ECO:0000259" key="1">
    <source>
        <dbReference type="PROSITE" id="PS50042"/>
    </source>
</evidence>
<dbReference type="Pfam" id="PF03445">
    <property type="entry name" value="DUF294"/>
    <property type="match status" value="1"/>
</dbReference>
<dbReference type="CDD" id="cd00038">
    <property type="entry name" value="CAP_ED"/>
    <property type="match status" value="1"/>
</dbReference>
<dbReference type="PANTHER" id="PTHR43773">
    <property type="entry name" value="MAGNESIUM TRANSPORTER MGTE"/>
    <property type="match status" value="1"/>
</dbReference>
<evidence type="ECO:0000313" key="2">
    <source>
        <dbReference type="EMBL" id="MZI94213.1"/>
    </source>
</evidence>
<dbReference type="RefSeq" id="WP_161156409.1">
    <property type="nucleotide sequence ID" value="NZ_WEKT01000025.1"/>
</dbReference>
<dbReference type="InterPro" id="IPR014710">
    <property type="entry name" value="RmlC-like_jellyroll"/>
</dbReference>
<dbReference type="CDD" id="cd05401">
    <property type="entry name" value="NT_GlnE_GlnD_like"/>
    <property type="match status" value="1"/>
</dbReference>
<dbReference type="Pfam" id="PF10335">
    <property type="entry name" value="DUF294_C"/>
    <property type="match status" value="1"/>
</dbReference>
<organism evidence="2 3">
    <name type="scientific">Vibrio eleionomae</name>
    <dbReference type="NCBI Taxonomy" id="2653505"/>
    <lineage>
        <taxon>Bacteria</taxon>
        <taxon>Pseudomonadati</taxon>
        <taxon>Pseudomonadota</taxon>
        <taxon>Gammaproteobacteria</taxon>
        <taxon>Vibrionales</taxon>
        <taxon>Vibrionaceae</taxon>
        <taxon>Vibrio</taxon>
    </lineage>
</organism>
<keyword evidence="3" id="KW-1185">Reference proteome</keyword>
<reference evidence="2 3" key="1">
    <citation type="submission" date="2019-10" db="EMBL/GenBank/DDBJ databases">
        <title>Vibrio sp. nov. isolated from a shrimp pond.</title>
        <authorList>
            <person name="Gomez-Gil B."/>
            <person name="Enciso-Ibarra J."/>
            <person name="Enciso-Ibarra K."/>
            <person name="Bolan-Mejia C."/>
        </authorList>
    </citation>
    <scope>NUCLEOTIDE SEQUENCE [LARGE SCALE GENOMIC DNA]</scope>
    <source>
        <strain evidence="2 3">CAIM 722</strain>
    </source>
</reference>
<dbReference type="InterPro" id="IPR046342">
    <property type="entry name" value="CBS_dom_sf"/>
</dbReference>
<dbReference type="Gene3D" id="2.60.120.10">
    <property type="entry name" value="Jelly Rolls"/>
    <property type="match status" value="1"/>
</dbReference>
<protein>
    <submittedName>
        <fullName evidence="2">Cyclic nucleotide-binding domain-containing protein</fullName>
    </submittedName>
</protein>
<accession>A0A7X4LLK6</accession>
<comment type="caution">
    <text evidence="2">The sequence shown here is derived from an EMBL/GenBank/DDBJ whole genome shotgun (WGS) entry which is preliminary data.</text>
</comment>
<dbReference type="InterPro" id="IPR018490">
    <property type="entry name" value="cNMP-bd_dom_sf"/>
</dbReference>
<feature type="domain" description="Cyclic nucleotide-binding" evidence="1">
    <location>
        <begin position="11"/>
        <end position="127"/>
    </location>
</feature>
<dbReference type="InterPro" id="IPR006669">
    <property type="entry name" value="MgtE_transporter"/>
</dbReference>
<dbReference type="SUPFAM" id="SSF81593">
    <property type="entry name" value="Nucleotidyltransferase substrate binding subunit/domain"/>
    <property type="match status" value="1"/>
</dbReference>
<evidence type="ECO:0000313" key="3">
    <source>
        <dbReference type="Proteomes" id="UP000462621"/>
    </source>
</evidence>
<dbReference type="InterPro" id="IPR000595">
    <property type="entry name" value="cNMP-bd_dom"/>
</dbReference>
<dbReference type="Proteomes" id="UP000462621">
    <property type="component" value="Unassembled WGS sequence"/>
</dbReference>
<dbReference type="AlphaFoldDB" id="A0A7X4LLK6"/>
<dbReference type="EMBL" id="WEKT01000025">
    <property type="protein sequence ID" value="MZI94213.1"/>
    <property type="molecule type" value="Genomic_DNA"/>
</dbReference>
<dbReference type="GO" id="GO:0008773">
    <property type="term" value="F:[protein-PII] uridylyltransferase activity"/>
    <property type="evidence" value="ECO:0007669"/>
    <property type="project" value="InterPro"/>
</dbReference>
<gene>
    <name evidence="2" type="ORF">F9817_13520</name>
</gene>
<dbReference type="SUPFAM" id="SSF51206">
    <property type="entry name" value="cAMP-binding domain-like"/>
    <property type="match status" value="1"/>
</dbReference>
<sequence length="601" mass="68067">MPTKFDMQTPPFDHLTGVQQKRFRAALDIAYYRTGQIIIEAQQPAQYLHIVIKGTVEEQSAETGEVYAHYTHDDLFDVRGLFSTLTKHRYVALEDTLVYLLPKSVFADIYGNNADFANYFDTSLVARRALLEKAQRQKNIAEFILTKVDASIYHPPLLIAGSTSIRDTTLAMKQHEVDAALIPINEQEPFPSYAIITQTNLLHALVSEKHSLDSPILPIASQPVISVEEGDYLFDAMVQMTRCKVKRLMVKRQGQAVGLLDMTQILSTFSTHSHVLTLAIARANDLEALIEASQKQRLLVESLFQRGVRTRFIMELLAAVNEQIMEKAFQLIVPQERQAQCCFIVLGSEGRKEQILKTDQDNALILAQDIDWPEVEQCMDSLSTAMIQLGYPPCPGKVMVNNPEWIHSQNGWKEQIMSWCSQRSAHDLMQLAILADAHVVAGNHELITPLKTTIKQCTQQQDALLADMVKPALAFASPLTFFGQVKQGKKGLDIKQGGIFPIVHGVRTLSLEHGVEVTNTFERIETLQAQHILEKNTADNLSEALKFFIKLRLTQQLQHDHQTHLLSLEPLARAERDLLRHSLHVVKKFKQWLAYHYQVRE</sequence>